<dbReference type="Pfam" id="PF14011">
    <property type="entry name" value="ESX-1_EspG"/>
    <property type="match status" value="1"/>
</dbReference>
<comment type="similarity">
    <text evidence="2">Belongs to the EspG family.</text>
</comment>
<protein>
    <submittedName>
        <fullName evidence="5">ESX secretion-associated protein EspG</fullName>
    </submittedName>
</protein>
<reference evidence="6" key="1">
    <citation type="journal article" date="2019" name="Int. J. Syst. Evol. Microbiol.">
        <title>The Global Catalogue of Microorganisms (GCM) 10K type strain sequencing project: providing services to taxonomists for standard genome sequencing and annotation.</title>
        <authorList>
            <consortium name="The Broad Institute Genomics Platform"/>
            <consortium name="The Broad Institute Genome Sequencing Center for Infectious Disease"/>
            <person name="Wu L."/>
            <person name="Ma J."/>
        </authorList>
    </citation>
    <scope>NUCLEOTIDE SEQUENCE [LARGE SCALE GENOMIC DNA]</scope>
    <source>
        <strain evidence="6">CGMCC 4.7330</strain>
    </source>
</reference>
<name>A0ABV8DYZ9_9NOCA</name>
<dbReference type="RefSeq" id="WP_378614321.1">
    <property type="nucleotide sequence ID" value="NZ_JBHSAX010000017.1"/>
</dbReference>
<keyword evidence="6" id="KW-1185">Reference proteome</keyword>
<comment type="subcellular location">
    <subcellularLocation>
        <location evidence="1">Cytoplasm</location>
    </subcellularLocation>
</comment>
<evidence type="ECO:0000256" key="1">
    <source>
        <dbReference type="ARBA" id="ARBA00004496"/>
    </source>
</evidence>
<evidence type="ECO:0000256" key="2">
    <source>
        <dbReference type="ARBA" id="ARBA00006411"/>
    </source>
</evidence>
<dbReference type="EMBL" id="JBHSAX010000017">
    <property type="protein sequence ID" value="MFC3964567.1"/>
    <property type="molecule type" value="Genomic_DNA"/>
</dbReference>
<comment type="caution">
    <text evidence="5">The sequence shown here is derived from an EMBL/GenBank/DDBJ whole genome shotgun (WGS) entry which is preliminary data.</text>
</comment>
<evidence type="ECO:0000313" key="5">
    <source>
        <dbReference type="EMBL" id="MFC3964567.1"/>
    </source>
</evidence>
<keyword evidence="4" id="KW-0143">Chaperone</keyword>
<evidence type="ECO:0000256" key="3">
    <source>
        <dbReference type="ARBA" id="ARBA00022490"/>
    </source>
</evidence>
<evidence type="ECO:0000256" key="4">
    <source>
        <dbReference type="ARBA" id="ARBA00023186"/>
    </source>
</evidence>
<sequence>MTVVTNDGILALAERLGVQTLPLVLGVGPRQDTVAEWAAAQRAATAELTADGVIDDYGEVVPDLADALYVLAQPDRELVARIVSEQGTVRLCLALRAERHALAVRTGDRFDVRGTWSDGSGSSLAGPVLAALGPASPADVASVSAPAADLGDRLAAARTSTDFADTFYALGLPDRDATRYGMAFASCHTYAEVVACAHADGVTTRPPGAVAVYDTGRGRIVAAPGVSPDGELWSTVTPGTDHRIAQAIAGLIETLPGGRWLPQ</sequence>
<dbReference type="InterPro" id="IPR025734">
    <property type="entry name" value="EspG"/>
</dbReference>
<keyword evidence="3" id="KW-0963">Cytoplasm</keyword>
<accession>A0ABV8DYZ9</accession>
<evidence type="ECO:0000313" key="6">
    <source>
        <dbReference type="Proteomes" id="UP001595696"/>
    </source>
</evidence>
<organism evidence="5 6">
    <name type="scientific">Nocardia jiangsuensis</name>
    <dbReference type="NCBI Taxonomy" id="1691563"/>
    <lineage>
        <taxon>Bacteria</taxon>
        <taxon>Bacillati</taxon>
        <taxon>Actinomycetota</taxon>
        <taxon>Actinomycetes</taxon>
        <taxon>Mycobacteriales</taxon>
        <taxon>Nocardiaceae</taxon>
        <taxon>Nocardia</taxon>
    </lineage>
</organism>
<proteinExistence type="inferred from homology"/>
<gene>
    <name evidence="5" type="ORF">ACFO0B_21500</name>
</gene>
<dbReference type="Proteomes" id="UP001595696">
    <property type="component" value="Unassembled WGS sequence"/>
</dbReference>